<evidence type="ECO:0000313" key="1">
    <source>
        <dbReference type="EMBL" id="TQS42457.1"/>
    </source>
</evidence>
<dbReference type="OrthoDB" id="3387693at2"/>
<dbReference type="InParanoid" id="A0A545AMC0"/>
<dbReference type="AlphaFoldDB" id="A0A545AMC0"/>
<evidence type="ECO:0000313" key="2">
    <source>
        <dbReference type="Proteomes" id="UP000317982"/>
    </source>
</evidence>
<reference evidence="1 2" key="1">
    <citation type="submission" date="2019-07" db="EMBL/GenBank/DDBJ databases">
        <title>Cryptosporangium phraense sp. nov., isolated from plant litter.</title>
        <authorList>
            <person name="Suriyachadkun C."/>
        </authorList>
    </citation>
    <scope>NUCLEOTIDE SEQUENCE [LARGE SCALE GENOMIC DNA]</scope>
    <source>
        <strain evidence="1 2">A-T 5661</strain>
    </source>
</reference>
<dbReference type="EMBL" id="VIRS01000018">
    <property type="protein sequence ID" value="TQS42457.1"/>
    <property type="molecule type" value="Genomic_DNA"/>
</dbReference>
<keyword evidence="2" id="KW-1185">Reference proteome</keyword>
<organism evidence="1 2">
    <name type="scientific">Cryptosporangium phraense</name>
    <dbReference type="NCBI Taxonomy" id="2593070"/>
    <lineage>
        <taxon>Bacteria</taxon>
        <taxon>Bacillati</taxon>
        <taxon>Actinomycetota</taxon>
        <taxon>Actinomycetes</taxon>
        <taxon>Cryptosporangiales</taxon>
        <taxon>Cryptosporangiaceae</taxon>
        <taxon>Cryptosporangium</taxon>
    </lineage>
</organism>
<gene>
    <name evidence="1" type="ORF">FL583_24430</name>
</gene>
<protein>
    <submittedName>
        <fullName evidence="1">Uncharacterized protein</fullName>
    </submittedName>
</protein>
<dbReference type="RefSeq" id="WP_142707146.1">
    <property type="nucleotide sequence ID" value="NZ_VIRS01000018.1"/>
</dbReference>
<accession>A0A545AMC0</accession>
<proteinExistence type="predicted"/>
<dbReference type="Proteomes" id="UP000317982">
    <property type="component" value="Unassembled WGS sequence"/>
</dbReference>
<name>A0A545AMC0_9ACTN</name>
<comment type="caution">
    <text evidence="1">The sequence shown here is derived from an EMBL/GenBank/DDBJ whole genome shotgun (WGS) entry which is preliminary data.</text>
</comment>
<sequence>MSLAPGDLMAHRELRDLLGQLQGNGAFRALLDCLMEKFAEIGLPEVDYSGSLAQREAEFLMTVEASDFESAVIVAMGDLRTALHAAECATPDWPDVHTLTESIRRIQPDLADA</sequence>